<evidence type="ECO:0000256" key="3">
    <source>
        <dbReference type="PROSITE-ProRule" id="PRU00221"/>
    </source>
</evidence>
<dbReference type="Pfam" id="PF04192">
    <property type="entry name" value="Utp21"/>
    <property type="match status" value="1"/>
</dbReference>
<evidence type="ECO:0000259" key="6">
    <source>
        <dbReference type="Pfam" id="PF25171"/>
    </source>
</evidence>
<dbReference type="Pfam" id="PF25168">
    <property type="entry name" value="Beta-prop_WDR36-Utp21_2nd"/>
    <property type="match status" value="2"/>
</dbReference>
<sequence>MAAPTSSPPALFKPFRALGYITDNVPFAVQRRGKETFVTTSVGKNFQVYNCNKLTLSLVGPQLPGDIRCLAAKGDLTFAAVGGDVHEVKRVHRTGVYGGAHDGPVRQLLLLGEHLLSLGGTRLVVWRLGAYSAPERVIELGAGGSFTPTCLTHPDTYLHKVLVGGDVSGGGGSGGGVGPLQLWNYRTGQLLFSFKGWGCGVRCMAPSPALDVVGVGLADGRVVLHNVRYDEQVAAFDNAAGAGLAAEGLLGGGAGTALAAGGSGGAVTALSFRSGAGVPLLAAGGGGGVVTVWNLEERRLHTVIRDAHAGPLLSLHWFAGEPLLMSSAADNSLKHWVFDTGADAAPRLLRFRAGHAAPPTLVRHYGEGGLRLLSAGCDRSFRVFSVHQDQQSRELSQKHLARRAKRLKVAQSDLRLERVVDCDACEVRERDWANVITGHEGDPAAYTWRLAAFSLGDHVLSPPAEELYGQPAAPVTSVALSRCGNFGFVGSASGRIDRYNMQSGLHRGAYYAGPKPADAAAAAGQQQQQAAAGGRRGGGAAPAAAAPPPAHSGAVVGVAADGSNRLLVSVGLDGLMRVWDFRTLQLKSQVSLGGPASRLALHPASGLAAVGLADSSIRLYDVEGPQPRLVRRFRGHADRLTGLALSADSRWCLSAAMDGTLRVWDVPAGQCLQVLRLGAPVTGLSLGPGLDLLATTHVNRRGVYLWSNQALFGAAFAIPHSDAPVPVVRTALPSVLGAATGGGEDLQAGGEEAGSVGRLVQEEDEEDEDGVDSEDEEAEADAARRRAAAAAAAGPAAEAEAAARRRYAGRDPVSGCPLPLAPALVTLSLLPRSQWDSLAHIEVIKARNKPLAPPKKPEAAPFFLPTLPGLSSQPVFDATAGRGADEDEDAEEEREEERRRAGGRGGSAEPDGEAEGEEAGAGPGSRVVKLGGAGGRGGVAAAPASDFVRQLRRAARRAAAAEPGSEAALSAWGPVLGVLRGMSATAIDRELRAIQILEGSSSEAQDVADVAALLDLLAAWLAARRDFEFCQALLSVVLAQQGDVIAARPELAARAAGLKDVVAGGWGRLDGLLQHCRCMVGLFGNLQQ</sequence>
<dbReference type="InParanoid" id="A0A2K3DCA0"/>
<protein>
    <recommendedName>
        <fullName evidence="9">Small-subunit processome Utp21 domain-containing protein</fullName>
    </recommendedName>
</protein>
<dbReference type="SMART" id="SM00320">
    <property type="entry name" value="WD40"/>
    <property type="match status" value="9"/>
</dbReference>
<organism evidence="7 8">
    <name type="scientific">Chlamydomonas reinhardtii</name>
    <name type="common">Chlamydomonas smithii</name>
    <dbReference type="NCBI Taxonomy" id="3055"/>
    <lineage>
        <taxon>Eukaryota</taxon>
        <taxon>Viridiplantae</taxon>
        <taxon>Chlorophyta</taxon>
        <taxon>core chlorophytes</taxon>
        <taxon>Chlorophyceae</taxon>
        <taxon>CS clade</taxon>
        <taxon>Chlamydomonadales</taxon>
        <taxon>Chlamydomonadaceae</taxon>
        <taxon>Chlamydomonas</taxon>
    </lineage>
</organism>
<evidence type="ECO:0000313" key="8">
    <source>
        <dbReference type="Proteomes" id="UP000006906"/>
    </source>
</evidence>
<dbReference type="Pfam" id="PF25171">
    <property type="entry name" value="Beta-prop_WDR36-Utp21_1st"/>
    <property type="match status" value="1"/>
</dbReference>
<dbReference type="OrthoDB" id="10250769at2759"/>
<dbReference type="ExpressionAtlas" id="A0A2K3DCA0">
    <property type="expression patterns" value="baseline"/>
</dbReference>
<dbReference type="InterPro" id="IPR059157">
    <property type="entry name" value="WDR36-Utp21_N"/>
</dbReference>
<dbReference type="RefSeq" id="XP_042920656.1">
    <property type="nucleotide sequence ID" value="XM_043067259.1"/>
</dbReference>
<dbReference type="AlphaFoldDB" id="A0A2K3DCA0"/>
<keyword evidence="8" id="KW-1185">Reference proteome</keyword>
<dbReference type="STRING" id="3055.A0A2K3DCA0"/>
<dbReference type="GO" id="GO:0034388">
    <property type="term" value="C:Pwp2p-containing subcomplex of 90S preribosome"/>
    <property type="evidence" value="ECO:0000318"/>
    <property type="project" value="GO_Central"/>
</dbReference>
<dbReference type="FunCoup" id="A0A2K3DCA0">
    <property type="interactions" value="1871"/>
</dbReference>
<evidence type="ECO:0000256" key="1">
    <source>
        <dbReference type="ARBA" id="ARBA00022574"/>
    </source>
</evidence>
<dbReference type="GO" id="GO:0006364">
    <property type="term" value="P:rRNA processing"/>
    <property type="evidence" value="ECO:0000318"/>
    <property type="project" value="GO_Central"/>
</dbReference>
<dbReference type="Proteomes" id="UP000006906">
    <property type="component" value="Chromosome 10"/>
</dbReference>
<feature type="region of interest" description="Disordered" evidence="4">
    <location>
        <begin position="742"/>
        <end position="796"/>
    </location>
</feature>
<name>A0A2K3DCA0_CHLRE</name>
<dbReference type="PROSITE" id="PS00678">
    <property type="entry name" value="WD_REPEATS_1"/>
    <property type="match status" value="2"/>
</dbReference>
<dbReference type="InterPro" id="IPR019775">
    <property type="entry name" value="WD40_repeat_CS"/>
</dbReference>
<feature type="compositionally biased region" description="Acidic residues" evidence="4">
    <location>
        <begin position="885"/>
        <end position="895"/>
    </location>
</feature>
<dbReference type="PROSITE" id="PS50082">
    <property type="entry name" value="WD_REPEATS_2"/>
    <property type="match status" value="2"/>
</dbReference>
<dbReference type="OMA" id="CIYAWRA"/>
<proteinExistence type="predicted"/>
<dbReference type="GeneID" id="5724008"/>
<feature type="domain" description="WDR36/Utp21 N-terminal" evidence="6">
    <location>
        <begin position="38"/>
        <end position="339"/>
    </location>
</feature>
<dbReference type="PANTHER" id="PTHR22840:SF12">
    <property type="entry name" value="WD REPEAT-CONTAINING PROTEIN 36"/>
    <property type="match status" value="1"/>
</dbReference>
<feature type="repeat" description="WD" evidence="3">
    <location>
        <begin position="548"/>
        <end position="589"/>
    </location>
</feature>
<dbReference type="InterPro" id="IPR001680">
    <property type="entry name" value="WD40_rpt"/>
</dbReference>
<feature type="domain" description="WDR36/Utp21 C-terminal" evidence="5">
    <location>
        <begin position="821"/>
        <end position="1081"/>
    </location>
</feature>
<feature type="region of interest" description="Disordered" evidence="4">
    <location>
        <begin position="850"/>
        <end position="930"/>
    </location>
</feature>
<evidence type="ECO:0000256" key="4">
    <source>
        <dbReference type="SAM" id="MobiDB-lite"/>
    </source>
</evidence>
<feature type="compositionally biased region" description="Acidic residues" evidence="4">
    <location>
        <begin position="762"/>
        <end position="780"/>
    </location>
</feature>
<dbReference type="InterPro" id="IPR007319">
    <property type="entry name" value="WDR36/Utp21_C"/>
</dbReference>
<dbReference type="PROSITE" id="PS50294">
    <property type="entry name" value="WD_REPEATS_REGION"/>
    <property type="match status" value="2"/>
</dbReference>
<keyword evidence="1 3" id="KW-0853">WD repeat</keyword>
<evidence type="ECO:0000259" key="5">
    <source>
        <dbReference type="Pfam" id="PF04192"/>
    </source>
</evidence>
<evidence type="ECO:0000256" key="2">
    <source>
        <dbReference type="ARBA" id="ARBA00022737"/>
    </source>
</evidence>
<dbReference type="Gene3D" id="2.130.10.10">
    <property type="entry name" value="YVTN repeat-like/Quinoprotein amine dehydrogenase"/>
    <property type="match status" value="2"/>
</dbReference>
<dbReference type="GO" id="GO:0032040">
    <property type="term" value="C:small-subunit processome"/>
    <property type="evidence" value="ECO:0000318"/>
    <property type="project" value="GO_Central"/>
</dbReference>
<evidence type="ECO:0000313" key="7">
    <source>
        <dbReference type="EMBL" id="PNW78155.1"/>
    </source>
</evidence>
<keyword evidence="2" id="KW-0677">Repeat</keyword>
<dbReference type="Gramene" id="PNW78155">
    <property type="protein sequence ID" value="PNW78155"/>
    <property type="gene ID" value="CHLRE_10g466250v5"/>
</dbReference>
<feature type="compositionally biased region" description="Low complexity" evidence="4">
    <location>
        <begin position="520"/>
        <end position="533"/>
    </location>
</feature>
<evidence type="ECO:0008006" key="9">
    <source>
        <dbReference type="Google" id="ProtNLM"/>
    </source>
</evidence>
<dbReference type="EMBL" id="CM008971">
    <property type="protein sequence ID" value="PNW78155.1"/>
    <property type="molecule type" value="Genomic_DNA"/>
</dbReference>
<gene>
    <name evidence="7" type="ORF">CHLRE_10g466250v5</name>
</gene>
<dbReference type="KEGG" id="cre:CHLRE_10g466250v5"/>
<dbReference type="SUPFAM" id="SSF50978">
    <property type="entry name" value="WD40 repeat-like"/>
    <property type="match status" value="2"/>
</dbReference>
<dbReference type="PANTHER" id="PTHR22840">
    <property type="entry name" value="WD REPEAT-CONTAINING PROTEIN 36"/>
    <property type="match status" value="1"/>
</dbReference>
<feature type="region of interest" description="Disordered" evidence="4">
    <location>
        <begin position="520"/>
        <end position="547"/>
    </location>
</feature>
<dbReference type="InterPro" id="IPR036322">
    <property type="entry name" value="WD40_repeat_dom_sf"/>
</dbReference>
<dbReference type="InterPro" id="IPR015943">
    <property type="entry name" value="WD40/YVTN_repeat-like_dom_sf"/>
</dbReference>
<accession>A0A2K3DCA0</accession>
<reference evidence="7 8" key="1">
    <citation type="journal article" date="2007" name="Science">
        <title>The Chlamydomonas genome reveals the evolution of key animal and plant functions.</title>
        <authorList>
            <person name="Merchant S.S."/>
            <person name="Prochnik S.E."/>
            <person name="Vallon O."/>
            <person name="Harris E.H."/>
            <person name="Karpowicz S.J."/>
            <person name="Witman G.B."/>
            <person name="Terry A."/>
            <person name="Salamov A."/>
            <person name="Fritz-Laylin L.K."/>
            <person name="Marechal-Drouard L."/>
            <person name="Marshall W.F."/>
            <person name="Qu L.H."/>
            <person name="Nelson D.R."/>
            <person name="Sanderfoot A.A."/>
            <person name="Spalding M.H."/>
            <person name="Kapitonov V.V."/>
            <person name="Ren Q."/>
            <person name="Ferris P."/>
            <person name="Lindquist E."/>
            <person name="Shapiro H."/>
            <person name="Lucas S.M."/>
            <person name="Grimwood J."/>
            <person name="Schmutz J."/>
            <person name="Cardol P."/>
            <person name="Cerutti H."/>
            <person name="Chanfreau G."/>
            <person name="Chen C.L."/>
            <person name="Cognat V."/>
            <person name="Croft M.T."/>
            <person name="Dent R."/>
            <person name="Dutcher S."/>
            <person name="Fernandez E."/>
            <person name="Fukuzawa H."/>
            <person name="Gonzalez-Ballester D."/>
            <person name="Gonzalez-Halphen D."/>
            <person name="Hallmann A."/>
            <person name="Hanikenne M."/>
            <person name="Hippler M."/>
            <person name="Inwood W."/>
            <person name="Jabbari K."/>
            <person name="Kalanon M."/>
            <person name="Kuras R."/>
            <person name="Lefebvre P.A."/>
            <person name="Lemaire S.D."/>
            <person name="Lobanov A.V."/>
            <person name="Lohr M."/>
            <person name="Manuell A."/>
            <person name="Meier I."/>
            <person name="Mets L."/>
            <person name="Mittag M."/>
            <person name="Mittelmeier T."/>
            <person name="Moroney J.V."/>
            <person name="Moseley J."/>
            <person name="Napoli C."/>
            <person name="Nedelcu A.M."/>
            <person name="Niyogi K."/>
            <person name="Novoselov S.V."/>
            <person name="Paulsen I.T."/>
            <person name="Pazour G."/>
            <person name="Purton S."/>
            <person name="Ral J.P."/>
            <person name="Riano-Pachon D.M."/>
            <person name="Riekhof W."/>
            <person name="Rymarquis L."/>
            <person name="Schroda M."/>
            <person name="Stern D."/>
            <person name="Umen J."/>
            <person name="Willows R."/>
            <person name="Wilson N."/>
            <person name="Zimmer S.L."/>
            <person name="Allmer J."/>
            <person name="Balk J."/>
            <person name="Bisova K."/>
            <person name="Chen C.J."/>
            <person name="Elias M."/>
            <person name="Gendler K."/>
            <person name="Hauser C."/>
            <person name="Lamb M.R."/>
            <person name="Ledford H."/>
            <person name="Long J.C."/>
            <person name="Minagawa J."/>
            <person name="Page M.D."/>
            <person name="Pan J."/>
            <person name="Pootakham W."/>
            <person name="Roje S."/>
            <person name="Rose A."/>
            <person name="Stahlberg E."/>
            <person name="Terauchi A.M."/>
            <person name="Yang P."/>
            <person name="Ball S."/>
            <person name="Bowler C."/>
            <person name="Dieckmann C.L."/>
            <person name="Gladyshev V.N."/>
            <person name="Green P."/>
            <person name="Jorgensen R."/>
            <person name="Mayfield S."/>
            <person name="Mueller-Roeber B."/>
            <person name="Rajamani S."/>
            <person name="Sayre R.T."/>
            <person name="Brokstein P."/>
            <person name="Dubchak I."/>
            <person name="Goodstein D."/>
            <person name="Hornick L."/>
            <person name="Huang Y.W."/>
            <person name="Jhaveri J."/>
            <person name="Luo Y."/>
            <person name="Martinez D."/>
            <person name="Ngau W.C."/>
            <person name="Otillar B."/>
            <person name="Poliakov A."/>
            <person name="Porter A."/>
            <person name="Szajkowski L."/>
            <person name="Werner G."/>
            <person name="Zhou K."/>
            <person name="Grigoriev I.V."/>
            <person name="Rokhsar D.S."/>
            <person name="Grossman A.R."/>
        </authorList>
    </citation>
    <scope>NUCLEOTIDE SEQUENCE [LARGE SCALE GENOMIC DNA]</scope>
    <source>
        <strain evidence="8">CC-503</strain>
    </source>
</reference>
<feature type="repeat" description="WD" evidence="3">
    <location>
        <begin position="633"/>
        <end position="674"/>
    </location>
</feature>